<dbReference type="NCBIfam" id="NF008425">
    <property type="entry name" value="PRK11259.1"/>
    <property type="match status" value="1"/>
</dbReference>
<dbReference type="SUPFAM" id="SSF51905">
    <property type="entry name" value="FAD/NAD(P)-binding domain"/>
    <property type="match status" value="1"/>
</dbReference>
<keyword evidence="6" id="KW-0472">Membrane</keyword>
<protein>
    <submittedName>
        <fullName evidence="8">N-methyl-L-tryptophan oxidase</fullName>
    </submittedName>
</protein>
<proteinExistence type="predicted"/>
<dbReference type="PANTHER" id="PTHR10961">
    <property type="entry name" value="PEROXISOMAL SARCOSINE OXIDASE"/>
    <property type="match status" value="1"/>
</dbReference>
<keyword evidence="4" id="KW-0560">Oxidoreductase</keyword>
<evidence type="ECO:0000256" key="4">
    <source>
        <dbReference type="ARBA" id="ARBA00023002"/>
    </source>
</evidence>
<evidence type="ECO:0000256" key="5">
    <source>
        <dbReference type="SAM" id="MobiDB-lite"/>
    </source>
</evidence>
<feature type="transmembrane region" description="Helical" evidence="6">
    <location>
        <begin position="12"/>
        <end position="31"/>
    </location>
</feature>
<reference evidence="8 9" key="1">
    <citation type="journal article" date="2019" name="Int. J. Syst. Evol. Microbiol.">
        <title>The Global Catalogue of Microorganisms (GCM) 10K type strain sequencing project: providing services to taxonomists for standard genome sequencing and annotation.</title>
        <authorList>
            <consortium name="The Broad Institute Genomics Platform"/>
            <consortium name="The Broad Institute Genome Sequencing Center for Infectious Disease"/>
            <person name="Wu L."/>
            <person name="Ma J."/>
        </authorList>
    </citation>
    <scope>NUCLEOTIDE SEQUENCE [LARGE SCALE GENOMIC DNA]</scope>
    <source>
        <strain evidence="8 9">JCM 6305</strain>
    </source>
</reference>
<dbReference type="InterPro" id="IPR006076">
    <property type="entry name" value="FAD-dep_OxRdtase"/>
</dbReference>
<evidence type="ECO:0000256" key="6">
    <source>
        <dbReference type="SAM" id="Phobius"/>
    </source>
</evidence>
<keyword evidence="3" id="KW-0274">FAD</keyword>
<dbReference type="PANTHER" id="PTHR10961:SF7">
    <property type="entry name" value="FAD DEPENDENT OXIDOREDUCTASE DOMAIN-CONTAINING PROTEIN"/>
    <property type="match status" value="1"/>
</dbReference>
<dbReference type="EMBL" id="BAAASZ010000005">
    <property type="protein sequence ID" value="GAA2425346.1"/>
    <property type="molecule type" value="Genomic_DNA"/>
</dbReference>
<comment type="caution">
    <text evidence="8">The sequence shown here is derived from an EMBL/GenBank/DDBJ whole genome shotgun (WGS) entry which is preliminary data.</text>
</comment>
<comment type="cofactor">
    <cofactor evidence="1">
        <name>FAD</name>
        <dbReference type="ChEBI" id="CHEBI:57692"/>
    </cofactor>
</comment>
<evidence type="ECO:0000256" key="3">
    <source>
        <dbReference type="ARBA" id="ARBA00022827"/>
    </source>
</evidence>
<dbReference type="Gene3D" id="3.30.9.10">
    <property type="entry name" value="D-Amino Acid Oxidase, subunit A, domain 2"/>
    <property type="match status" value="1"/>
</dbReference>
<accession>A0ABN3JBR8</accession>
<evidence type="ECO:0000259" key="7">
    <source>
        <dbReference type="Pfam" id="PF01266"/>
    </source>
</evidence>
<keyword evidence="6" id="KW-0812">Transmembrane</keyword>
<dbReference type="Gene3D" id="3.50.50.60">
    <property type="entry name" value="FAD/NAD(P)-binding domain"/>
    <property type="match status" value="1"/>
</dbReference>
<feature type="region of interest" description="Disordered" evidence="5">
    <location>
        <begin position="384"/>
        <end position="412"/>
    </location>
</feature>
<evidence type="ECO:0000256" key="1">
    <source>
        <dbReference type="ARBA" id="ARBA00001974"/>
    </source>
</evidence>
<evidence type="ECO:0000256" key="2">
    <source>
        <dbReference type="ARBA" id="ARBA00022630"/>
    </source>
</evidence>
<sequence>MSGAITPAIRPAYDVVVIGLGIMGASALFHLSQRGMKVLGVEAHGPLHDLGSSHGQTRIFRRAYWEGEQYVPLLNRSYAGWMELNDATHDTIALKTGGLFVGPPDSGLVQGSRETATRCGIDHEYLDAGEISRRFPAFHVRDDAVAVYEPDALMLFADRARLGYLSRAASGGAHMVHGQAVRSLKPEAGDAITVFGDGWQVSCGAVVLTTGGWIGDFLPGEIGALVTPMRIPVYEFDVAESCERDHLPGRFPVFLFEDAEGTLVYGLPKWRSVDGGLKLGFHNRQLSPLDVDGARRPPTDAERRELWRTIKALLPGVHSTGRGTSCVYTMSRDESFLIGRSREMDGVVYASACSGHGFKFAPGIGEVLAQLAIDGRSTVDVSAFAPERPGPRPTSGAAGNSADATHREIPDT</sequence>
<feature type="domain" description="FAD dependent oxidoreductase" evidence="7">
    <location>
        <begin position="14"/>
        <end position="371"/>
    </location>
</feature>
<keyword evidence="2" id="KW-0285">Flavoprotein</keyword>
<evidence type="ECO:0000313" key="8">
    <source>
        <dbReference type="EMBL" id="GAA2425346.1"/>
    </source>
</evidence>
<dbReference type="Pfam" id="PF01266">
    <property type="entry name" value="DAO"/>
    <property type="match status" value="1"/>
</dbReference>
<dbReference type="InterPro" id="IPR036188">
    <property type="entry name" value="FAD/NAD-bd_sf"/>
</dbReference>
<keyword evidence="9" id="KW-1185">Reference proteome</keyword>
<dbReference type="InterPro" id="IPR045170">
    <property type="entry name" value="MTOX"/>
</dbReference>
<dbReference type="RefSeq" id="WP_344320345.1">
    <property type="nucleotide sequence ID" value="NZ_BAAASZ010000005.1"/>
</dbReference>
<dbReference type="Proteomes" id="UP001501638">
    <property type="component" value="Unassembled WGS sequence"/>
</dbReference>
<gene>
    <name evidence="8" type="primary">solA</name>
    <name evidence="8" type="ORF">GCM10010405_04850</name>
</gene>
<dbReference type="SUPFAM" id="SSF54373">
    <property type="entry name" value="FAD-linked reductases, C-terminal domain"/>
    <property type="match status" value="1"/>
</dbReference>
<name>A0ABN3JBR8_9ACTN</name>
<organism evidence="8 9">
    <name type="scientific">Streptomyces macrosporus</name>
    <dbReference type="NCBI Taxonomy" id="44032"/>
    <lineage>
        <taxon>Bacteria</taxon>
        <taxon>Bacillati</taxon>
        <taxon>Actinomycetota</taxon>
        <taxon>Actinomycetes</taxon>
        <taxon>Kitasatosporales</taxon>
        <taxon>Streptomycetaceae</taxon>
        <taxon>Streptomyces</taxon>
    </lineage>
</organism>
<keyword evidence="6" id="KW-1133">Transmembrane helix</keyword>
<evidence type="ECO:0000313" key="9">
    <source>
        <dbReference type="Proteomes" id="UP001501638"/>
    </source>
</evidence>